<evidence type="ECO:0000313" key="3">
    <source>
        <dbReference type="Proteomes" id="UP000027195"/>
    </source>
</evidence>
<proteinExistence type="predicted"/>
<organism evidence="2 3">
    <name type="scientific">Botryobasidium botryosum (strain FD-172 SS1)</name>
    <dbReference type="NCBI Taxonomy" id="930990"/>
    <lineage>
        <taxon>Eukaryota</taxon>
        <taxon>Fungi</taxon>
        <taxon>Dikarya</taxon>
        <taxon>Basidiomycota</taxon>
        <taxon>Agaricomycotina</taxon>
        <taxon>Agaricomycetes</taxon>
        <taxon>Cantharellales</taxon>
        <taxon>Botryobasidiaceae</taxon>
        <taxon>Botryobasidium</taxon>
    </lineage>
</organism>
<gene>
    <name evidence="2" type="ORF">BOTBODRAFT_173032</name>
</gene>
<dbReference type="InParanoid" id="A0A067MP76"/>
<feature type="transmembrane region" description="Helical" evidence="1">
    <location>
        <begin position="220"/>
        <end position="238"/>
    </location>
</feature>
<dbReference type="AlphaFoldDB" id="A0A067MP76"/>
<keyword evidence="1" id="KW-0812">Transmembrane</keyword>
<protein>
    <submittedName>
        <fullName evidence="2">Uncharacterized protein</fullName>
    </submittedName>
</protein>
<accession>A0A067MP76</accession>
<name>A0A067MP76_BOTB1</name>
<feature type="transmembrane region" description="Helical" evidence="1">
    <location>
        <begin position="250"/>
        <end position="272"/>
    </location>
</feature>
<dbReference type="EMBL" id="KL198027">
    <property type="protein sequence ID" value="KDQ16520.1"/>
    <property type="molecule type" value="Genomic_DNA"/>
</dbReference>
<keyword evidence="3" id="KW-1185">Reference proteome</keyword>
<keyword evidence="1" id="KW-1133">Transmembrane helix</keyword>
<evidence type="ECO:0000256" key="1">
    <source>
        <dbReference type="SAM" id="Phobius"/>
    </source>
</evidence>
<dbReference type="HOGENOM" id="CLU_927464_0_0_1"/>
<dbReference type="Proteomes" id="UP000027195">
    <property type="component" value="Unassembled WGS sequence"/>
</dbReference>
<reference evidence="3" key="1">
    <citation type="journal article" date="2014" name="Proc. Natl. Acad. Sci. U.S.A.">
        <title>Extensive sampling of basidiomycete genomes demonstrates inadequacy of the white-rot/brown-rot paradigm for wood decay fungi.</title>
        <authorList>
            <person name="Riley R."/>
            <person name="Salamov A.A."/>
            <person name="Brown D.W."/>
            <person name="Nagy L.G."/>
            <person name="Floudas D."/>
            <person name="Held B.W."/>
            <person name="Levasseur A."/>
            <person name="Lombard V."/>
            <person name="Morin E."/>
            <person name="Otillar R."/>
            <person name="Lindquist E.A."/>
            <person name="Sun H."/>
            <person name="LaButti K.M."/>
            <person name="Schmutz J."/>
            <person name="Jabbour D."/>
            <person name="Luo H."/>
            <person name="Baker S.E."/>
            <person name="Pisabarro A.G."/>
            <person name="Walton J.D."/>
            <person name="Blanchette R.A."/>
            <person name="Henrissat B."/>
            <person name="Martin F."/>
            <person name="Cullen D."/>
            <person name="Hibbett D.S."/>
            <person name="Grigoriev I.V."/>
        </authorList>
    </citation>
    <scope>NUCLEOTIDE SEQUENCE [LARGE SCALE GENOMIC DNA]</scope>
    <source>
        <strain evidence="3">FD-172 SS1</strain>
    </source>
</reference>
<keyword evidence="1" id="KW-0472">Membrane</keyword>
<evidence type="ECO:0000313" key="2">
    <source>
        <dbReference type="EMBL" id="KDQ16520.1"/>
    </source>
</evidence>
<feature type="transmembrane region" description="Helical" evidence="1">
    <location>
        <begin position="278"/>
        <end position="298"/>
    </location>
</feature>
<sequence>MSRPTSPCAVSPASSPNFLLSKKRRYLGKGGSLSITIPAGLPLSSIDELRSITSTATDLPSSFWGALTLVDSSEEGFTFPTPATTLATENVYGQAQEDQGYDSDNSARTYVGESSPTKAVDDLKHALLTAFGSEANDINDTIILSHVDLLYKYNSMDDMHGGPTDVITACMVEEGDAASFCFFPVGDIQLIHLISAWQHIVHACSYTLSAIDPIILCRTIARFSVSALYPVLLAFSVFRALHRYRLIRYIFWGTLIWRNSAAILLNLTALLINACILYTRIPGSMAVLDFFLWVFCLIMD</sequence>